<keyword evidence="1" id="KW-0472">Membrane</keyword>
<reference evidence="2" key="1">
    <citation type="submission" date="2012-03" db="EMBL/GenBank/DDBJ databases">
        <title>Functional metagenomics reveals considerable lignocellulase gene clusters in the gut microbiome of a wood-feeding higher termite.</title>
        <authorList>
            <person name="Liu N."/>
        </authorList>
    </citation>
    <scope>NUCLEOTIDE SEQUENCE</scope>
</reference>
<accession>A0A806KDB5</accession>
<dbReference type="EMBL" id="JQ844201">
    <property type="protein sequence ID" value="AGS52575.1"/>
    <property type="molecule type" value="Genomic_DNA"/>
</dbReference>
<evidence type="ECO:0000256" key="1">
    <source>
        <dbReference type="SAM" id="Phobius"/>
    </source>
</evidence>
<proteinExistence type="predicted"/>
<evidence type="ECO:0000313" key="2">
    <source>
        <dbReference type="EMBL" id="AGS52575.1"/>
    </source>
</evidence>
<feature type="transmembrane region" description="Helical" evidence="1">
    <location>
        <begin position="34"/>
        <end position="58"/>
    </location>
</feature>
<sequence>MDEKAFLDRLDRHIDIMQKMLDIMPRPAGKLTRVMETVVLITSAFGFIVIADVIMNWFK</sequence>
<dbReference type="AlphaFoldDB" id="A0A806KDB5"/>
<organism evidence="2">
    <name type="scientific">uncultured bacterium contig00023</name>
    <dbReference type="NCBI Taxonomy" id="1181512"/>
    <lineage>
        <taxon>Bacteria</taxon>
        <taxon>environmental samples</taxon>
    </lineage>
</organism>
<protein>
    <submittedName>
        <fullName evidence="2">Uncharacterized protein</fullName>
    </submittedName>
</protein>
<name>A0A806KDB5_9BACT</name>
<keyword evidence="1" id="KW-1133">Transmembrane helix</keyword>
<keyword evidence="1" id="KW-0812">Transmembrane</keyword>